<dbReference type="RefSeq" id="WP_015614922.1">
    <property type="nucleotide sequence ID" value="NC_021182.1"/>
</dbReference>
<reference evidence="1 2" key="1">
    <citation type="submission" date="2012-01" db="EMBL/GenBank/DDBJ databases">
        <title>Complete sequence of chromosome of Clostridium pasteurianum BC1.</title>
        <authorList>
            <consortium name="US DOE Joint Genome Institute"/>
            <person name="Lucas S."/>
            <person name="Han J."/>
            <person name="Lapidus A."/>
            <person name="Cheng J.-F."/>
            <person name="Goodwin L."/>
            <person name="Pitluck S."/>
            <person name="Peters L."/>
            <person name="Mikhailova N."/>
            <person name="Teshima H."/>
            <person name="Detter J.C."/>
            <person name="Han C."/>
            <person name="Tapia R."/>
            <person name="Land M."/>
            <person name="Hauser L."/>
            <person name="Kyrpides N."/>
            <person name="Ivanova N."/>
            <person name="Pagani I."/>
            <person name="Dunn J."/>
            <person name="Taghavi S."/>
            <person name="Francis A."/>
            <person name="van der Lelie D."/>
            <person name="Woyke T."/>
        </authorList>
    </citation>
    <scope>NUCLEOTIDE SEQUENCE [LARGE SCALE GENOMIC DNA]</scope>
    <source>
        <strain evidence="1 2">BC1</strain>
    </source>
</reference>
<dbReference type="NCBIfam" id="TIGR01764">
    <property type="entry name" value="excise"/>
    <property type="match status" value="1"/>
</dbReference>
<accession>R4K215</accession>
<gene>
    <name evidence="1" type="ORF">Clopa_1679</name>
</gene>
<dbReference type="PATRIC" id="fig|86416.3.peg.1655"/>
<dbReference type="InterPro" id="IPR038148">
    <property type="entry name" value="Tn1545/Tn916_Xis"/>
</dbReference>
<evidence type="ECO:0000313" key="1">
    <source>
        <dbReference type="EMBL" id="AGK96603.1"/>
    </source>
</evidence>
<sequence>MEITSSELKNIIKESIQESYEKPKATLTIAECANLTGIGRDKLMKLAHSNNSDFPCFKVGTKFLINRKLLSIWLKKISQEKRIL</sequence>
<evidence type="ECO:0000313" key="2">
    <source>
        <dbReference type="Proteomes" id="UP000013523"/>
    </source>
</evidence>
<dbReference type="InterPro" id="IPR010093">
    <property type="entry name" value="SinI_DNA-bd"/>
</dbReference>
<dbReference type="HOGENOM" id="CLU_185909_0_0_9"/>
<proteinExistence type="predicted"/>
<name>R4K215_CLOPA</name>
<dbReference type="eggNOG" id="ENOG50332S4">
    <property type="taxonomic scope" value="Bacteria"/>
</dbReference>
<dbReference type="Proteomes" id="UP000013523">
    <property type="component" value="Chromosome"/>
</dbReference>
<dbReference type="STRING" id="86416.Clopa_1679"/>
<keyword evidence="1" id="KW-0238">DNA-binding</keyword>
<dbReference type="KEGG" id="cpas:Clopa_1679"/>
<organism evidence="1 2">
    <name type="scientific">Clostridium pasteurianum BC1</name>
    <dbReference type="NCBI Taxonomy" id="86416"/>
    <lineage>
        <taxon>Bacteria</taxon>
        <taxon>Bacillati</taxon>
        <taxon>Bacillota</taxon>
        <taxon>Clostridia</taxon>
        <taxon>Eubacteriales</taxon>
        <taxon>Clostridiaceae</taxon>
        <taxon>Clostridium</taxon>
    </lineage>
</organism>
<dbReference type="EMBL" id="CP003261">
    <property type="protein sequence ID" value="AGK96603.1"/>
    <property type="molecule type" value="Genomic_DNA"/>
</dbReference>
<dbReference type="GO" id="GO:0003677">
    <property type="term" value="F:DNA binding"/>
    <property type="evidence" value="ECO:0007669"/>
    <property type="project" value="UniProtKB-KW"/>
</dbReference>
<keyword evidence="2" id="KW-1185">Reference proteome</keyword>
<dbReference type="Gene3D" id="3.90.105.50">
    <property type="match status" value="1"/>
</dbReference>
<protein>
    <submittedName>
        <fullName evidence="1">DNA-binding protein, excisionase family</fullName>
    </submittedName>
</protein>
<dbReference type="AlphaFoldDB" id="R4K215"/>
<dbReference type="OrthoDB" id="1913083at2"/>